<feature type="chain" id="PRO_5037095949" description="Tissue inhibitor of metalloproteinase" evidence="1">
    <location>
        <begin position="24"/>
        <end position="140"/>
    </location>
</feature>
<dbReference type="RefSeq" id="WP_212683149.1">
    <property type="nucleotide sequence ID" value="NZ_JAGSPM010000002.1"/>
</dbReference>
<accession>A0A941I1Z8</accession>
<dbReference type="PROSITE" id="PS51257">
    <property type="entry name" value="PROKAR_LIPOPROTEIN"/>
    <property type="match status" value="1"/>
</dbReference>
<protein>
    <recommendedName>
        <fullName evidence="4">Tissue inhibitor of metalloproteinase</fullName>
    </recommendedName>
</protein>
<organism evidence="2 3">
    <name type="scientific">Undibacterium baiyunense</name>
    <dbReference type="NCBI Taxonomy" id="2828731"/>
    <lineage>
        <taxon>Bacteria</taxon>
        <taxon>Pseudomonadati</taxon>
        <taxon>Pseudomonadota</taxon>
        <taxon>Betaproteobacteria</taxon>
        <taxon>Burkholderiales</taxon>
        <taxon>Oxalobacteraceae</taxon>
        <taxon>Undibacterium</taxon>
    </lineage>
</organism>
<dbReference type="AlphaFoldDB" id="A0A941I1Z8"/>
<dbReference type="SUPFAM" id="SSF50242">
    <property type="entry name" value="TIMP-like"/>
    <property type="match status" value="1"/>
</dbReference>
<dbReference type="Gene3D" id="2.40.50.120">
    <property type="match status" value="1"/>
</dbReference>
<evidence type="ECO:0008006" key="4">
    <source>
        <dbReference type="Google" id="ProtNLM"/>
    </source>
</evidence>
<proteinExistence type="predicted"/>
<evidence type="ECO:0000256" key="1">
    <source>
        <dbReference type="SAM" id="SignalP"/>
    </source>
</evidence>
<evidence type="ECO:0000313" key="2">
    <source>
        <dbReference type="EMBL" id="MBR7745777.1"/>
    </source>
</evidence>
<feature type="signal peptide" evidence="1">
    <location>
        <begin position="1"/>
        <end position="23"/>
    </location>
</feature>
<gene>
    <name evidence="2" type="ORF">KDM92_04240</name>
</gene>
<keyword evidence="1" id="KW-0732">Signal</keyword>
<comment type="caution">
    <text evidence="2">The sequence shown here is derived from an EMBL/GenBank/DDBJ whole genome shotgun (WGS) entry which is preliminary data.</text>
</comment>
<reference evidence="2 3" key="1">
    <citation type="submission" date="2021-04" db="EMBL/GenBank/DDBJ databases">
        <title>novel species isolated from subtropical streams in China.</title>
        <authorList>
            <person name="Lu H."/>
        </authorList>
    </citation>
    <scope>NUCLEOTIDE SEQUENCE [LARGE SCALE GENOMIC DNA]</scope>
    <source>
        <strain evidence="2 3">BYS107W</strain>
    </source>
</reference>
<dbReference type="Proteomes" id="UP000680158">
    <property type="component" value="Unassembled WGS sequence"/>
</dbReference>
<dbReference type="EMBL" id="JAGSPM010000002">
    <property type="protein sequence ID" value="MBR7745777.1"/>
    <property type="molecule type" value="Genomic_DNA"/>
</dbReference>
<keyword evidence="3" id="KW-1185">Reference proteome</keyword>
<name>A0A941I1Z8_9BURK</name>
<sequence length="140" mass="15431">MRNPNLGKIIFVTLLIPSLSSYACSCRSDLKANVNSAERIFLAKAISARVHNEANEDLSYVEVEFGVIRKLKGEVPKSVTVKTRPPGGDCGVSITVAEKYVIFLRKGEEQIGMCGGSHQVYGFFPDEPEEIIKIVKQQSK</sequence>
<dbReference type="InterPro" id="IPR008993">
    <property type="entry name" value="TIMP-like_OB-fold"/>
</dbReference>
<evidence type="ECO:0000313" key="3">
    <source>
        <dbReference type="Proteomes" id="UP000680158"/>
    </source>
</evidence>